<keyword evidence="3 12" id="KW-0436">Ligase</keyword>
<keyword evidence="4" id="KW-0479">Metal-binding</keyword>
<evidence type="ECO:0000256" key="6">
    <source>
        <dbReference type="ARBA" id="ARBA00022840"/>
    </source>
</evidence>
<dbReference type="OrthoDB" id="6256797at2"/>
<sequence>MNICILSTDQVNDDQRLVEAAIARGHKACIHNMRNVSLALRQDQPRIYAADKDISATFDVVIPRLNVGYSDYGINLIQQFICCHTYVSETPDALRLGRDKLKCLQYLLAQGLPFPTTCISCKPEEFRQLTEHTGMPVVVKLIDSTEGVGIFVANTFKELDNLVHTFDRFHADYVIQSFISESKGTDVRAFVVNGRVIAAMERHSPDGDFRANVSLGAVASPCALTTDEEEIVIAATQAIGINVAGVDLIRSKEGPMLLEINVSPDFTGEQGIECVTGIDVAGAIIDFTVQQTQPFYANHRLLQLCSSTTEE</sequence>
<evidence type="ECO:0000256" key="1">
    <source>
        <dbReference type="ARBA" id="ARBA00001936"/>
    </source>
</evidence>
<dbReference type="GO" id="GO:0009432">
    <property type="term" value="P:SOS response"/>
    <property type="evidence" value="ECO:0007669"/>
    <property type="project" value="TreeGrafter"/>
</dbReference>
<evidence type="ECO:0000256" key="9">
    <source>
        <dbReference type="ARBA" id="ARBA00023211"/>
    </source>
</evidence>
<keyword evidence="5 10" id="KW-0547">Nucleotide-binding</keyword>
<dbReference type="Gene3D" id="3.30.470.20">
    <property type="entry name" value="ATP-grasp fold, B domain"/>
    <property type="match status" value="1"/>
</dbReference>
<dbReference type="InterPro" id="IPR013651">
    <property type="entry name" value="ATP-grasp_RimK-type"/>
</dbReference>
<organism evidence="12 13">
    <name type="scientific">Aliidiomarina minuta</name>
    <dbReference type="NCBI Taxonomy" id="880057"/>
    <lineage>
        <taxon>Bacteria</taxon>
        <taxon>Pseudomonadati</taxon>
        <taxon>Pseudomonadota</taxon>
        <taxon>Gammaproteobacteria</taxon>
        <taxon>Alteromonadales</taxon>
        <taxon>Idiomarinaceae</taxon>
        <taxon>Aliidiomarina</taxon>
    </lineage>
</organism>
<keyword evidence="9" id="KW-0464">Manganese</keyword>
<evidence type="ECO:0000256" key="8">
    <source>
        <dbReference type="ARBA" id="ARBA00022917"/>
    </source>
</evidence>
<proteinExistence type="predicted"/>
<dbReference type="InterPro" id="IPR004666">
    <property type="entry name" value="Rp_bS6_RimK/Lys_biosynth_LsyX"/>
</dbReference>
<accession>A0A432W6H6</accession>
<evidence type="ECO:0000256" key="5">
    <source>
        <dbReference type="ARBA" id="ARBA00022741"/>
    </source>
</evidence>
<dbReference type="AlphaFoldDB" id="A0A432W6H6"/>
<dbReference type="PANTHER" id="PTHR21621">
    <property type="entry name" value="RIBOSOMAL PROTEIN S6 MODIFICATION PROTEIN"/>
    <property type="match status" value="1"/>
</dbReference>
<evidence type="ECO:0000256" key="10">
    <source>
        <dbReference type="PROSITE-ProRule" id="PRU00409"/>
    </source>
</evidence>
<dbReference type="GO" id="GO:0005524">
    <property type="term" value="F:ATP binding"/>
    <property type="evidence" value="ECO:0007669"/>
    <property type="project" value="UniProtKB-UniRule"/>
</dbReference>
<dbReference type="Proteomes" id="UP000288293">
    <property type="component" value="Unassembled WGS sequence"/>
</dbReference>
<reference evidence="12 13" key="1">
    <citation type="journal article" date="2011" name="Front. Microbiol.">
        <title>Genomic signatures of strain selection and enhancement in Bacillus atrophaeus var. globigii, a historical biowarfare simulant.</title>
        <authorList>
            <person name="Gibbons H.S."/>
            <person name="Broomall S.M."/>
            <person name="McNew L.A."/>
            <person name="Daligault H."/>
            <person name="Chapman C."/>
            <person name="Bruce D."/>
            <person name="Karavis M."/>
            <person name="Krepps M."/>
            <person name="McGregor P.A."/>
            <person name="Hong C."/>
            <person name="Park K.H."/>
            <person name="Akmal A."/>
            <person name="Feldman A."/>
            <person name="Lin J.S."/>
            <person name="Chang W.E."/>
            <person name="Higgs B.W."/>
            <person name="Demirev P."/>
            <person name="Lindquist J."/>
            <person name="Liem A."/>
            <person name="Fochler E."/>
            <person name="Read T.D."/>
            <person name="Tapia R."/>
            <person name="Johnson S."/>
            <person name="Bishop-Lilly K.A."/>
            <person name="Detter C."/>
            <person name="Han C."/>
            <person name="Sozhamannan S."/>
            <person name="Rosenzweig C.N."/>
            <person name="Skowronski E.W."/>
        </authorList>
    </citation>
    <scope>NUCLEOTIDE SEQUENCE [LARGE SCALE GENOMIC DNA]</scope>
    <source>
        <strain evidence="12 13">MLST1</strain>
    </source>
</reference>
<dbReference type="InterPro" id="IPR041107">
    <property type="entry name" value="Rimk_N"/>
</dbReference>
<feature type="domain" description="ATP-grasp" evidence="11">
    <location>
        <begin position="104"/>
        <end position="289"/>
    </location>
</feature>
<evidence type="ECO:0000256" key="2">
    <source>
        <dbReference type="ARBA" id="ARBA00001946"/>
    </source>
</evidence>
<protein>
    <submittedName>
        <fullName evidence="12">RimK family alpha-L-glutamate ligase</fullName>
    </submittedName>
</protein>
<keyword evidence="7" id="KW-0460">Magnesium</keyword>
<dbReference type="PROSITE" id="PS50975">
    <property type="entry name" value="ATP_GRASP"/>
    <property type="match status" value="1"/>
</dbReference>
<comment type="cofactor">
    <cofactor evidence="2">
        <name>Mg(2+)</name>
        <dbReference type="ChEBI" id="CHEBI:18420"/>
    </cofactor>
</comment>
<evidence type="ECO:0000256" key="7">
    <source>
        <dbReference type="ARBA" id="ARBA00022842"/>
    </source>
</evidence>
<dbReference type="Gene3D" id="3.30.1490.20">
    <property type="entry name" value="ATP-grasp fold, A domain"/>
    <property type="match status" value="1"/>
</dbReference>
<evidence type="ECO:0000256" key="3">
    <source>
        <dbReference type="ARBA" id="ARBA00022598"/>
    </source>
</evidence>
<dbReference type="Pfam" id="PF08443">
    <property type="entry name" value="RimK"/>
    <property type="match status" value="1"/>
</dbReference>
<name>A0A432W6H6_9GAMM</name>
<evidence type="ECO:0000313" key="13">
    <source>
        <dbReference type="Proteomes" id="UP000288293"/>
    </source>
</evidence>
<dbReference type="PANTHER" id="PTHR21621:SF0">
    <property type="entry name" value="BETA-CITRYLGLUTAMATE SYNTHASE B-RELATED"/>
    <property type="match status" value="1"/>
</dbReference>
<dbReference type="GO" id="GO:0046872">
    <property type="term" value="F:metal ion binding"/>
    <property type="evidence" value="ECO:0007669"/>
    <property type="project" value="UniProtKB-KW"/>
</dbReference>
<dbReference type="RefSeq" id="WP_126802286.1">
    <property type="nucleotide sequence ID" value="NZ_PIPL01000001.1"/>
</dbReference>
<gene>
    <name evidence="12" type="ORF">CWE09_02250</name>
</gene>
<dbReference type="NCBIfam" id="TIGR00768">
    <property type="entry name" value="rimK_fam"/>
    <property type="match status" value="1"/>
</dbReference>
<evidence type="ECO:0000256" key="4">
    <source>
        <dbReference type="ARBA" id="ARBA00022723"/>
    </source>
</evidence>
<dbReference type="Pfam" id="PF18030">
    <property type="entry name" value="Rimk_N"/>
    <property type="match status" value="1"/>
</dbReference>
<dbReference type="GO" id="GO:0018169">
    <property type="term" value="F:ribosomal S6-glutamic acid ligase activity"/>
    <property type="evidence" value="ECO:0007669"/>
    <property type="project" value="TreeGrafter"/>
</dbReference>
<keyword evidence="13" id="KW-1185">Reference proteome</keyword>
<keyword evidence="8" id="KW-0648">Protein biosynthesis</keyword>
<dbReference type="GO" id="GO:0005737">
    <property type="term" value="C:cytoplasm"/>
    <property type="evidence" value="ECO:0007669"/>
    <property type="project" value="TreeGrafter"/>
</dbReference>
<comment type="caution">
    <text evidence="12">The sequence shown here is derived from an EMBL/GenBank/DDBJ whole genome shotgun (WGS) entry which is preliminary data.</text>
</comment>
<dbReference type="InterPro" id="IPR013815">
    <property type="entry name" value="ATP_grasp_subdomain_1"/>
</dbReference>
<keyword evidence="6 10" id="KW-0067">ATP-binding</keyword>
<comment type="cofactor">
    <cofactor evidence="1">
        <name>Mn(2+)</name>
        <dbReference type="ChEBI" id="CHEBI:29035"/>
    </cofactor>
</comment>
<dbReference type="GO" id="GO:0006412">
    <property type="term" value="P:translation"/>
    <property type="evidence" value="ECO:0007669"/>
    <property type="project" value="UniProtKB-KW"/>
</dbReference>
<dbReference type="EMBL" id="PIPL01000001">
    <property type="protein sequence ID" value="RUO25576.1"/>
    <property type="molecule type" value="Genomic_DNA"/>
</dbReference>
<evidence type="ECO:0000313" key="12">
    <source>
        <dbReference type="EMBL" id="RUO25576.1"/>
    </source>
</evidence>
<dbReference type="InterPro" id="IPR011761">
    <property type="entry name" value="ATP-grasp"/>
</dbReference>
<dbReference type="SUPFAM" id="SSF56059">
    <property type="entry name" value="Glutathione synthetase ATP-binding domain-like"/>
    <property type="match status" value="1"/>
</dbReference>
<evidence type="ECO:0000259" key="11">
    <source>
        <dbReference type="PROSITE" id="PS50975"/>
    </source>
</evidence>
<dbReference type="Gene3D" id="3.40.50.20">
    <property type="match status" value="1"/>
</dbReference>